<feature type="coiled-coil region" evidence="1">
    <location>
        <begin position="572"/>
        <end position="606"/>
    </location>
</feature>
<proteinExistence type="predicted"/>
<keyword evidence="3" id="KW-1185">Reference proteome</keyword>
<accession>A0A6I9TCC6</accession>
<dbReference type="GeneID" id="105164343"/>
<feature type="coiled-coil region" evidence="1">
    <location>
        <begin position="195"/>
        <end position="520"/>
    </location>
</feature>
<reference evidence="4" key="1">
    <citation type="submission" date="2025-08" db="UniProtKB">
        <authorList>
            <consortium name="RefSeq"/>
        </authorList>
    </citation>
    <scope>IDENTIFICATION</scope>
</reference>
<dbReference type="Gramene" id="SIN_1018508.t">
    <property type="protein sequence ID" value="SIN_1018508.t.cds1"/>
    <property type="gene ID" value="SIN_1018508"/>
</dbReference>
<dbReference type="Proteomes" id="UP000504604">
    <property type="component" value="Linkage group LG6"/>
</dbReference>
<feature type="coiled-coil region" evidence="1">
    <location>
        <begin position="132"/>
        <end position="159"/>
    </location>
</feature>
<evidence type="ECO:0000256" key="2">
    <source>
        <dbReference type="SAM" id="MobiDB-lite"/>
    </source>
</evidence>
<dbReference type="FunCoup" id="A0A6I9TCC6">
    <property type="interactions" value="427"/>
</dbReference>
<feature type="coiled-coil region" evidence="1">
    <location>
        <begin position="40"/>
        <end position="74"/>
    </location>
</feature>
<organism evidence="3 4">
    <name type="scientific">Sesamum indicum</name>
    <name type="common">Oriental sesame</name>
    <name type="synonym">Sesamum orientale</name>
    <dbReference type="NCBI Taxonomy" id="4182"/>
    <lineage>
        <taxon>Eukaryota</taxon>
        <taxon>Viridiplantae</taxon>
        <taxon>Streptophyta</taxon>
        <taxon>Embryophyta</taxon>
        <taxon>Tracheophyta</taxon>
        <taxon>Spermatophyta</taxon>
        <taxon>Magnoliopsida</taxon>
        <taxon>eudicotyledons</taxon>
        <taxon>Gunneridae</taxon>
        <taxon>Pentapetalae</taxon>
        <taxon>asterids</taxon>
        <taxon>lamiids</taxon>
        <taxon>Lamiales</taxon>
        <taxon>Pedaliaceae</taxon>
        <taxon>Sesamum</taxon>
    </lineage>
</organism>
<gene>
    <name evidence="4" type="primary">LOC105164343</name>
</gene>
<dbReference type="InParanoid" id="A0A6I9TCC6"/>
<dbReference type="Gene3D" id="1.20.5.1700">
    <property type="match status" value="1"/>
</dbReference>
<feature type="region of interest" description="Disordered" evidence="2">
    <location>
        <begin position="1"/>
        <end position="38"/>
    </location>
</feature>
<name>A0A6I9TCC6_SESIN</name>
<feature type="compositionally biased region" description="Basic and acidic residues" evidence="2">
    <location>
        <begin position="9"/>
        <end position="26"/>
    </location>
</feature>
<dbReference type="OrthoDB" id="689590at2759"/>
<protein>
    <submittedName>
        <fullName evidence="4">CAP-Gly domain-containing linker protein 1</fullName>
    </submittedName>
</protein>
<dbReference type="RefSeq" id="XP_011081271.1">
    <property type="nucleotide sequence ID" value="XM_011082969.2"/>
</dbReference>
<sequence>MAKKKMSHSHQDKPVQKQEDIVKAHQEAAPAVDSEASGQLENLKTLNQYLLKQAVEYRQQMESLLQSNGSLEMELARSNSERDALKSDLGELGERATMLELERSVVVAFVAAQVGLKREVIEQEMKGSAMKVRELKRVIDEKEGEIGRLNGRLRKIEGALGDEKEVSRRVCMERDELKAKLDLQIEEGKGLGPKLIELAERKVELEREIGELQVAYNGVFREKEEKEMRIEAIMREKSSVERSLAESNKLIEEVKEELRGVLVGIEEAKNVEMVKRQELENAVRGLNEMVINLQKEEEKLRVNVAELEKKCVEGDERQKEMVREIDQLVEERKATEKNIQGLIDEKAMIEKDFEEALQQLAERKHKIEEMLNEKIIMLESKDKLETEVGELQNQVAELKAVVLKLEESNSVEAEKIKSLESEVGDYRCKLEQVKVERDEMGICLDKEKHNVVQLNEKIGELENKIEESLTAVAEMKADNAAIFAEKVELENQCELLKKKIISLEDTITEAQNEFDSMKGKFELAGANSELVLNMLKGTAGFCSRDETDVGEGDLLSGNQINGEETKPYVIELEAIKNAFKRKETKVENMKRQLQLLQTSMEEAHKKKSLWTLLSSATTLLAAISLAYAARAH</sequence>
<dbReference type="AlphaFoldDB" id="A0A6I9TCC6"/>
<evidence type="ECO:0000256" key="1">
    <source>
        <dbReference type="SAM" id="Coils"/>
    </source>
</evidence>
<keyword evidence="1" id="KW-0175">Coiled coil</keyword>
<evidence type="ECO:0000313" key="3">
    <source>
        <dbReference type="Proteomes" id="UP000504604"/>
    </source>
</evidence>
<evidence type="ECO:0000313" key="4">
    <source>
        <dbReference type="RefSeq" id="XP_011081271.1"/>
    </source>
</evidence>
<dbReference type="KEGG" id="sind:105164343"/>